<reference evidence="1 2" key="1">
    <citation type="journal article" date="2022" name="Hortic Res">
        <title>A haplotype resolved chromosomal level avocado genome allows analysis of novel avocado genes.</title>
        <authorList>
            <person name="Nath O."/>
            <person name="Fletcher S.J."/>
            <person name="Hayward A."/>
            <person name="Shaw L.M."/>
            <person name="Masouleh A.K."/>
            <person name="Furtado A."/>
            <person name="Henry R.J."/>
            <person name="Mitter N."/>
        </authorList>
    </citation>
    <scope>NUCLEOTIDE SEQUENCE [LARGE SCALE GENOMIC DNA]</scope>
    <source>
        <strain evidence="2">cv. Hass</strain>
    </source>
</reference>
<protein>
    <submittedName>
        <fullName evidence="1">Uncharacterized protein</fullName>
    </submittedName>
</protein>
<proteinExistence type="predicted"/>
<comment type="caution">
    <text evidence="1">The sequence shown here is derived from an EMBL/GenBank/DDBJ whole genome shotgun (WGS) entry which is preliminary data.</text>
</comment>
<dbReference type="Proteomes" id="UP001234297">
    <property type="component" value="Chromosome 12"/>
</dbReference>
<gene>
    <name evidence="1" type="ORF">MRB53_034916</name>
</gene>
<evidence type="ECO:0000313" key="1">
    <source>
        <dbReference type="EMBL" id="KAJ8615544.1"/>
    </source>
</evidence>
<keyword evidence="2" id="KW-1185">Reference proteome</keyword>
<name>A0ACC2K389_PERAE</name>
<organism evidence="1 2">
    <name type="scientific">Persea americana</name>
    <name type="common">Avocado</name>
    <dbReference type="NCBI Taxonomy" id="3435"/>
    <lineage>
        <taxon>Eukaryota</taxon>
        <taxon>Viridiplantae</taxon>
        <taxon>Streptophyta</taxon>
        <taxon>Embryophyta</taxon>
        <taxon>Tracheophyta</taxon>
        <taxon>Spermatophyta</taxon>
        <taxon>Magnoliopsida</taxon>
        <taxon>Magnoliidae</taxon>
        <taxon>Laurales</taxon>
        <taxon>Lauraceae</taxon>
        <taxon>Persea</taxon>
    </lineage>
</organism>
<dbReference type="EMBL" id="CM056820">
    <property type="protein sequence ID" value="KAJ8615544.1"/>
    <property type="molecule type" value="Genomic_DNA"/>
</dbReference>
<accession>A0ACC2K389</accession>
<sequence>MPKGSKTYVKPGWVAKQAKLTEYKKVRSKNIMEIDERCRALGVKHIANTVFGLGQTSRRKNGEGKRTLSEDDDNEEYRLPQGDFGLVSSDENTGDDGDDETSGYLANMAICVTHMIRGKRSRHACAVAAALAQATPAHPPVTRSSCAENTPEGRAKLHRLSLESHSLLMWIACQRWRPLLESVVLHRLAVLLAILTGF</sequence>
<evidence type="ECO:0000313" key="2">
    <source>
        <dbReference type="Proteomes" id="UP001234297"/>
    </source>
</evidence>